<evidence type="ECO:0000313" key="3">
    <source>
        <dbReference type="Proteomes" id="UP001152598"/>
    </source>
</evidence>
<dbReference type="GO" id="GO:0003677">
    <property type="term" value="F:DNA binding"/>
    <property type="evidence" value="ECO:0007669"/>
    <property type="project" value="InterPro"/>
</dbReference>
<reference evidence="2" key="1">
    <citation type="submission" date="2022-10" db="EMBL/GenBank/DDBJ databases">
        <authorList>
            <person name="Turner M.S."/>
            <person name="Huang W."/>
        </authorList>
    </citation>
    <scope>NUCLEOTIDE SEQUENCE</scope>
    <source>
        <strain evidence="2">54</strain>
    </source>
</reference>
<dbReference type="PROSITE" id="PS50943">
    <property type="entry name" value="HTH_CROC1"/>
    <property type="match status" value="1"/>
</dbReference>
<feature type="domain" description="HTH cro/C1-type" evidence="1">
    <location>
        <begin position="6"/>
        <end position="61"/>
    </location>
</feature>
<name>A0AAP4DTT2_9LACT</name>
<accession>A0AAP4DTT2</accession>
<dbReference type="Pfam" id="PF13443">
    <property type="entry name" value="HTH_26"/>
    <property type="match status" value="1"/>
</dbReference>
<dbReference type="PANTHER" id="PTHR37301">
    <property type="entry name" value="DNA-BINDING PROTEIN-RELATED"/>
    <property type="match status" value="1"/>
</dbReference>
<organism evidence="2 3">
    <name type="scientific">Lactococcus lactis</name>
    <dbReference type="NCBI Taxonomy" id="1358"/>
    <lineage>
        <taxon>Bacteria</taxon>
        <taxon>Bacillati</taxon>
        <taxon>Bacillota</taxon>
        <taxon>Bacilli</taxon>
        <taxon>Lactobacillales</taxon>
        <taxon>Streptococcaceae</taxon>
        <taxon>Lactococcus</taxon>
    </lineage>
</organism>
<dbReference type="SUPFAM" id="SSF47413">
    <property type="entry name" value="lambda repressor-like DNA-binding domains"/>
    <property type="match status" value="1"/>
</dbReference>
<proteinExistence type="predicted"/>
<dbReference type="Proteomes" id="UP001152598">
    <property type="component" value="Unassembled WGS sequence"/>
</dbReference>
<dbReference type="PANTHER" id="PTHR37301:SF1">
    <property type="entry name" value="DNA-BINDING PROTEIN"/>
    <property type="match status" value="1"/>
</dbReference>
<protein>
    <submittedName>
        <fullName evidence="2">Helix-turn-helix transcriptional regulator</fullName>
    </submittedName>
</protein>
<gene>
    <name evidence="2" type="ORF">OGZ50_05755</name>
</gene>
<dbReference type="InterPro" id="IPR001387">
    <property type="entry name" value="Cro/C1-type_HTH"/>
</dbReference>
<evidence type="ECO:0000259" key="1">
    <source>
        <dbReference type="PROSITE" id="PS50943"/>
    </source>
</evidence>
<dbReference type="CDD" id="cd00093">
    <property type="entry name" value="HTH_XRE"/>
    <property type="match status" value="1"/>
</dbReference>
<dbReference type="RefSeq" id="WP_278200845.1">
    <property type="nucleotide sequence ID" value="NZ_JAOWLT010000002.1"/>
</dbReference>
<reference evidence="2" key="2">
    <citation type="journal article" date="2023" name="Food Microbiol.">
        <title>Evaluation of the fermentation potential of lactic acid bacteria isolated from herbs, fruits and vegetables as starter cultures in nut-based milk alternatives.</title>
        <authorList>
            <person name="Huang W."/>
            <person name="Dong A."/>
            <person name="Pham H.T."/>
            <person name="Zhou C."/>
            <person name="Huo Z."/>
            <person name="Watjen A.P."/>
            <person name="Prakash S."/>
            <person name="Bang-Berthelsen C.H."/>
            <person name="Turner M.S."/>
        </authorList>
    </citation>
    <scope>NUCLEOTIDE SEQUENCE</scope>
    <source>
        <strain evidence="2">54</strain>
    </source>
</reference>
<dbReference type="Gene3D" id="1.10.260.40">
    <property type="entry name" value="lambda repressor-like DNA-binding domains"/>
    <property type="match status" value="1"/>
</dbReference>
<dbReference type="EMBL" id="JAOWLV010000003">
    <property type="protein sequence ID" value="MDG4976233.1"/>
    <property type="molecule type" value="Genomic_DNA"/>
</dbReference>
<dbReference type="AlphaFoldDB" id="A0AAP4DTT2"/>
<dbReference type="InterPro" id="IPR010982">
    <property type="entry name" value="Lambda_DNA-bd_dom_sf"/>
</dbReference>
<comment type="caution">
    <text evidence="2">The sequence shown here is derived from an EMBL/GenBank/DDBJ whole genome shotgun (WGS) entry which is preliminary data.</text>
</comment>
<dbReference type="SMART" id="SM00530">
    <property type="entry name" value="HTH_XRE"/>
    <property type="match status" value="1"/>
</dbReference>
<evidence type="ECO:0000313" key="2">
    <source>
        <dbReference type="EMBL" id="MDG4976233.1"/>
    </source>
</evidence>
<sequence length="194" mass="22406">MIINKLNLLLAERYIKASKLSKETGIAQSTISKIVNNSTTQIDYATLDSLCRFLEVTPSDFFEFDPISLKLHSFELEENLEEGKEEFENRDIKYFVFYASYYEGVNAFRAEKYLVYVDGSYVNVYPNSFSQNGDEYFIRRISELSIGLQRALSEKVEDFVIKNLKEYLTLGKAETDSLNIDVEILPKKPLLSKL</sequence>